<dbReference type="InterPro" id="IPR053146">
    <property type="entry name" value="QDO-like"/>
</dbReference>
<dbReference type="EMBL" id="CP017839">
    <property type="protein sequence ID" value="APB00450.1"/>
    <property type="molecule type" value="Genomic_DNA"/>
</dbReference>
<protein>
    <recommendedName>
        <fullName evidence="1">Cupin type-1 domain-containing protein</fullName>
    </recommendedName>
</protein>
<dbReference type="SUPFAM" id="SSF51182">
    <property type="entry name" value="RmlC-like cupins"/>
    <property type="match status" value="1"/>
</dbReference>
<gene>
    <name evidence="2" type="ORF">NS506_06414</name>
</gene>
<name>A0ABC8B230_9NOCA</name>
<dbReference type="PANTHER" id="PTHR36440">
    <property type="entry name" value="PUTATIVE (AFU_ORTHOLOGUE AFUA_8G07350)-RELATED"/>
    <property type="match status" value="1"/>
</dbReference>
<proteinExistence type="predicted"/>
<sequence>MTDGLLAADGLLLPPGAGEQVQPTMTMKLGADRSDAWSAFEATVPPGFDVGAHWHGHADETFYVVEGELDLLAFHPRPRAIGDWLTWEAEDGTTVYRGGPGSFMYVPAGCPHAFYNPGTTTAKTLFMVTPSGHEKYLAELSELLLSGEATPDLIAELRLKHDIHQLTPLQNRPSD</sequence>
<evidence type="ECO:0000313" key="3">
    <source>
        <dbReference type="Proteomes" id="UP000180166"/>
    </source>
</evidence>
<dbReference type="RefSeq" id="WP_208866158.1">
    <property type="nucleotide sequence ID" value="NZ_CP017839.1"/>
</dbReference>
<dbReference type="Gene3D" id="2.60.120.10">
    <property type="entry name" value="Jelly Rolls"/>
    <property type="match status" value="1"/>
</dbReference>
<dbReference type="Pfam" id="PF00190">
    <property type="entry name" value="Cupin_1"/>
    <property type="match status" value="1"/>
</dbReference>
<evidence type="ECO:0000313" key="2">
    <source>
        <dbReference type="EMBL" id="APB00450.1"/>
    </source>
</evidence>
<dbReference type="AlphaFoldDB" id="A0ABC8B230"/>
<reference evidence="2 3" key="1">
    <citation type="submission" date="2016-10" db="EMBL/GenBank/DDBJ databases">
        <title>Genome sequence of Nocardia seriolae strain EM150506, isolated from Anguila japonica.</title>
        <authorList>
            <person name="Han H.-J."/>
        </authorList>
    </citation>
    <scope>NUCLEOTIDE SEQUENCE [LARGE SCALE GENOMIC DNA]</scope>
    <source>
        <strain evidence="2 3">EM150506</strain>
    </source>
</reference>
<dbReference type="KEGG" id="nsr:NS506_06414"/>
<dbReference type="InterPro" id="IPR011051">
    <property type="entry name" value="RmlC_Cupin_sf"/>
</dbReference>
<organism evidence="2 3">
    <name type="scientific">Nocardia seriolae</name>
    <dbReference type="NCBI Taxonomy" id="37332"/>
    <lineage>
        <taxon>Bacteria</taxon>
        <taxon>Bacillati</taxon>
        <taxon>Actinomycetota</taxon>
        <taxon>Actinomycetes</taxon>
        <taxon>Mycobacteriales</taxon>
        <taxon>Nocardiaceae</taxon>
        <taxon>Nocardia</taxon>
    </lineage>
</organism>
<accession>A0ABC8B230</accession>
<dbReference type="InterPro" id="IPR006045">
    <property type="entry name" value="Cupin_1"/>
</dbReference>
<dbReference type="InterPro" id="IPR014710">
    <property type="entry name" value="RmlC-like_jellyroll"/>
</dbReference>
<feature type="domain" description="Cupin type-1" evidence="1">
    <location>
        <begin position="37"/>
        <end position="131"/>
    </location>
</feature>
<dbReference type="Proteomes" id="UP000180166">
    <property type="component" value="Chromosome"/>
</dbReference>
<dbReference type="PANTHER" id="PTHR36440:SF1">
    <property type="entry name" value="PUTATIVE (AFU_ORTHOLOGUE AFUA_8G07350)-RELATED"/>
    <property type="match status" value="1"/>
</dbReference>
<evidence type="ECO:0000259" key="1">
    <source>
        <dbReference type="Pfam" id="PF00190"/>
    </source>
</evidence>